<dbReference type="RefSeq" id="WP_302040683.1">
    <property type="nucleotide sequence ID" value="NZ_JAUKPO010000023.1"/>
</dbReference>
<name>A0ABT8RCU0_9BACT</name>
<keyword evidence="2" id="KW-1185">Reference proteome</keyword>
<comment type="caution">
    <text evidence="1">The sequence shown here is derived from an EMBL/GenBank/DDBJ whole genome shotgun (WGS) entry which is preliminary data.</text>
</comment>
<proteinExistence type="predicted"/>
<reference evidence="1" key="1">
    <citation type="submission" date="2023-07" db="EMBL/GenBank/DDBJ databases">
        <title>The genome sequence of Rhodocytophaga aerolata KACC 12507.</title>
        <authorList>
            <person name="Zhang X."/>
        </authorList>
    </citation>
    <scope>NUCLEOTIDE SEQUENCE</scope>
    <source>
        <strain evidence="1">KACC 12507</strain>
    </source>
</reference>
<protein>
    <submittedName>
        <fullName evidence="1">Uncharacterized protein</fullName>
    </submittedName>
</protein>
<sequence length="57" mass="6699">MAFPSLQAQAVQPRINASHVHTWLQYSGNHKFSKRWGLHAEAQVRRTVMLDEWQQLL</sequence>
<dbReference type="Proteomes" id="UP001168528">
    <property type="component" value="Unassembled WGS sequence"/>
</dbReference>
<evidence type="ECO:0000313" key="2">
    <source>
        <dbReference type="Proteomes" id="UP001168528"/>
    </source>
</evidence>
<evidence type="ECO:0000313" key="1">
    <source>
        <dbReference type="EMBL" id="MDO1449880.1"/>
    </source>
</evidence>
<gene>
    <name evidence="1" type="ORF">Q0590_26610</name>
</gene>
<organism evidence="1 2">
    <name type="scientific">Rhodocytophaga aerolata</name>
    <dbReference type="NCBI Taxonomy" id="455078"/>
    <lineage>
        <taxon>Bacteria</taxon>
        <taxon>Pseudomonadati</taxon>
        <taxon>Bacteroidota</taxon>
        <taxon>Cytophagia</taxon>
        <taxon>Cytophagales</taxon>
        <taxon>Rhodocytophagaceae</taxon>
        <taxon>Rhodocytophaga</taxon>
    </lineage>
</organism>
<dbReference type="EMBL" id="JAUKPO010000023">
    <property type="protein sequence ID" value="MDO1449880.1"/>
    <property type="molecule type" value="Genomic_DNA"/>
</dbReference>
<accession>A0ABT8RCU0</accession>